<keyword evidence="3" id="KW-1185">Reference proteome</keyword>
<reference evidence="2" key="1">
    <citation type="journal article" date="2022" name="bioRxiv">
        <title>Sequencing and chromosome-scale assembly of the giantPleurodeles waltlgenome.</title>
        <authorList>
            <person name="Brown T."/>
            <person name="Elewa A."/>
            <person name="Iarovenko S."/>
            <person name="Subramanian E."/>
            <person name="Araus A.J."/>
            <person name="Petzold A."/>
            <person name="Susuki M."/>
            <person name="Suzuki K.-i.T."/>
            <person name="Hayashi T."/>
            <person name="Toyoda A."/>
            <person name="Oliveira C."/>
            <person name="Osipova E."/>
            <person name="Leigh N.D."/>
            <person name="Simon A."/>
            <person name="Yun M.H."/>
        </authorList>
    </citation>
    <scope>NUCLEOTIDE SEQUENCE</scope>
    <source>
        <strain evidence="2">20211129_DDA</strain>
        <tissue evidence="2">Liver</tissue>
    </source>
</reference>
<gene>
    <name evidence="2" type="ORF">NDU88_007277</name>
</gene>
<dbReference type="AlphaFoldDB" id="A0AAV7MER9"/>
<name>A0AAV7MER9_PLEWA</name>
<dbReference type="EMBL" id="JANPWB010000014">
    <property type="protein sequence ID" value="KAJ1102225.1"/>
    <property type="molecule type" value="Genomic_DNA"/>
</dbReference>
<comment type="caution">
    <text evidence="2">The sequence shown here is derived from an EMBL/GenBank/DDBJ whole genome shotgun (WGS) entry which is preliminary data.</text>
</comment>
<proteinExistence type="predicted"/>
<evidence type="ECO:0000313" key="3">
    <source>
        <dbReference type="Proteomes" id="UP001066276"/>
    </source>
</evidence>
<evidence type="ECO:0000313" key="2">
    <source>
        <dbReference type="EMBL" id="KAJ1102225.1"/>
    </source>
</evidence>
<evidence type="ECO:0000256" key="1">
    <source>
        <dbReference type="SAM" id="MobiDB-lite"/>
    </source>
</evidence>
<feature type="region of interest" description="Disordered" evidence="1">
    <location>
        <begin position="1"/>
        <end position="25"/>
    </location>
</feature>
<accession>A0AAV7MER9</accession>
<protein>
    <submittedName>
        <fullName evidence="2">Uncharacterized protein</fullName>
    </submittedName>
</protein>
<sequence length="164" mass="18236">MCSVLGLGAGREPLTRPMQHHEQTRVPWPRERLETFQMEMLDCVASRLGGSYKLIMNMIVITKECLPVLDTEGGISSDQLFTKPGKRRLAAGVSGAPSEGVAERAYAPRCSADVRPQQGPGLAFVRLKAPKRFIFWVFARVQRGTYVLHARRPVTRNPPVGTHL</sequence>
<organism evidence="2 3">
    <name type="scientific">Pleurodeles waltl</name>
    <name type="common">Iberian ribbed newt</name>
    <dbReference type="NCBI Taxonomy" id="8319"/>
    <lineage>
        <taxon>Eukaryota</taxon>
        <taxon>Metazoa</taxon>
        <taxon>Chordata</taxon>
        <taxon>Craniata</taxon>
        <taxon>Vertebrata</taxon>
        <taxon>Euteleostomi</taxon>
        <taxon>Amphibia</taxon>
        <taxon>Batrachia</taxon>
        <taxon>Caudata</taxon>
        <taxon>Salamandroidea</taxon>
        <taxon>Salamandridae</taxon>
        <taxon>Pleurodelinae</taxon>
        <taxon>Pleurodeles</taxon>
    </lineage>
</organism>
<dbReference type="Proteomes" id="UP001066276">
    <property type="component" value="Chromosome 10"/>
</dbReference>